<dbReference type="AlphaFoldDB" id="A0A8S9JP26"/>
<dbReference type="Proteomes" id="UP000712281">
    <property type="component" value="Unassembled WGS sequence"/>
</dbReference>
<gene>
    <name evidence="1" type="ORF">F2Q68_00001815</name>
</gene>
<reference evidence="1" key="1">
    <citation type="submission" date="2019-12" db="EMBL/GenBank/DDBJ databases">
        <title>Genome sequencing and annotation of Brassica cretica.</title>
        <authorList>
            <person name="Studholme D.J."/>
            <person name="Sarris P.F."/>
        </authorList>
    </citation>
    <scope>NUCLEOTIDE SEQUENCE</scope>
    <source>
        <strain evidence="1">PFS-001/15</strain>
        <tissue evidence="1">Leaf</tissue>
    </source>
</reference>
<proteinExistence type="predicted"/>
<comment type="caution">
    <text evidence="1">The sequence shown here is derived from an EMBL/GenBank/DDBJ whole genome shotgun (WGS) entry which is preliminary data.</text>
</comment>
<evidence type="ECO:0000313" key="1">
    <source>
        <dbReference type="EMBL" id="KAF2583316.1"/>
    </source>
</evidence>
<organism evidence="1 2">
    <name type="scientific">Brassica cretica</name>
    <name type="common">Mustard</name>
    <dbReference type="NCBI Taxonomy" id="69181"/>
    <lineage>
        <taxon>Eukaryota</taxon>
        <taxon>Viridiplantae</taxon>
        <taxon>Streptophyta</taxon>
        <taxon>Embryophyta</taxon>
        <taxon>Tracheophyta</taxon>
        <taxon>Spermatophyta</taxon>
        <taxon>Magnoliopsida</taxon>
        <taxon>eudicotyledons</taxon>
        <taxon>Gunneridae</taxon>
        <taxon>Pentapetalae</taxon>
        <taxon>rosids</taxon>
        <taxon>malvids</taxon>
        <taxon>Brassicales</taxon>
        <taxon>Brassicaceae</taxon>
        <taxon>Brassiceae</taxon>
        <taxon>Brassica</taxon>
    </lineage>
</organism>
<accession>A0A8S9JP26</accession>
<evidence type="ECO:0000313" key="2">
    <source>
        <dbReference type="Proteomes" id="UP000712281"/>
    </source>
</evidence>
<sequence length="70" mass="7688">MGLACVLSPPAGRREPLHKAWLLAETAQENMNPGPHSVHSSFGLSLCSQTNLQKMKEKNLHCLLRLLAIV</sequence>
<protein>
    <submittedName>
        <fullName evidence="1">Uncharacterized protein</fullName>
    </submittedName>
</protein>
<name>A0A8S9JP26_BRACR</name>
<dbReference type="EMBL" id="QGKW02001660">
    <property type="protein sequence ID" value="KAF2583316.1"/>
    <property type="molecule type" value="Genomic_DNA"/>
</dbReference>